<keyword evidence="3" id="KW-1185">Reference proteome</keyword>
<evidence type="ECO:0000313" key="3">
    <source>
        <dbReference type="Proteomes" id="UP000041254"/>
    </source>
</evidence>
<dbReference type="PANTHER" id="PTHR12932">
    <property type="entry name" value="P25 ALPHA-RELATED"/>
    <property type="match status" value="1"/>
</dbReference>
<sequence>MADVSEAFRSFAGGASELDGRQFVKLCKVRPRADCRIIDSKCTSTDVDLIFAKVKQKAARKINLFEFEQALELLAEKKKISVSDLKNKIGSSQGPVLTGTKTEAVKFYDDKSTFTGVHQHGGPSTVDKGRNKFSDLSEFCDRTPADVRGIKSLK</sequence>
<dbReference type="InterPro" id="IPR011992">
    <property type="entry name" value="EF-hand-dom_pair"/>
</dbReference>
<dbReference type="PANTHER" id="PTHR12932:SF9">
    <property type="entry name" value="TUBULIN POLYMERIZATION-PROMOTING PROTEIN HOMOLOG"/>
    <property type="match status" value="1"/>
</dbReference>
<gene>
    <name evidence="2" type="ORF">Vbra_8392</name>
</gene>
<dbReference type="OMA" id="NAFYIYT"/>
<dbReference type="VEuPathDB" id="CryptoDB:Vbra_8392"/>
<dbReference type="InterPro" id="IPR008907">
    <property type="entry name" value="TPP/p25"/>
</dbReference>
<evidence type="ECO:0008006" key="4">
    <source>
        <dbReference type="Google" id="ProtNLM"/>
    </source>
</evidence>
<dbReference type="Pfam" id="PF05517">
    <property type="entry name" value="p25-alpha"/>
    <property type="match status" value="1"/>
</dbReference>
<dbReference type="GO" id="GO:0005874">
    <property type="term" value="C:microtubule"/>
    <property type="evidence" value="ECO:0007669"/>
    <property type="project" value="TreeGrafter"/>
</dbReference>
<dbReference type="Gene3D" id="1.10.238.10">
    <property type="entry name" value="EF-hand"/>
    <property type="match status" value="1"/>
</dbReference>
<evidence type="ECO:0000313" key="2">
    <source>
        <dbReference type="EMBL" id="CEM02660.1"/>
    </source>
</evidence>
<name>A0A0G4EWD5_VITBC</name>
<dbReference type="EMBL" id="CDMY01000332">
    <property type="protein sequence ID" value="CEM02660.1"/>
    <property type="molecule type" value="Genomic_DNA"/>
</dbReference>
<dbReference type="PhylomeDB" id="A0A0G4EWD5"/>
<dbReference type="SUPFAM" id="SSF47473">
    <property type="entry name" value="EF-hand"/>
    <property type="match status" value="1"/>
</dbReference>
<dbReference type="GO" id="GO:0015631">
    <property type="term" value="F:tubulin binding"/>
    <property type="evidence" value="ECO:0007669"/>
    <property type="project" value="InterPro"/>
</dbReference>
<comment type="similarity">
    <text evidence="1">Belongs to the TPPP family.</text>
</comment>
<proteinExistence type="inferred from homology"/>
<dbReference type="Proteomes" id="UP000041254">
    <property type="component" value="Unassembled WGS sequence"/>
</dbReference>
<organism evidence="2 3">
    <name type="scientific">Vitrella brassicaformis (strain CCMP3155)</name>
    <dbReference type="NCBI Taxonomy" id="1169540"/>
    <lineage>
        <taxon>Eukaryota</taxon>
        <taxon>Sar</taxon>
        <taxon>Alveolata</taxon>
        <taxon>Colpodellida</taxon>
        <taxon>Vitrellaceae</taxon>
        <taxon>Vitrella</taxon>
    </lineage>
</organism>
<dbReference type="InParanoid" id="A0A0G4EWD5"/>
<protein>
    <recommendedName>
        <fullName evidence="4">P25-alpha family protein</fullName>
    </recommendedName>
</protein>
<evidence type="ECO:0000256" key="1">
    <source>
        <dbReference type="ARBA" id="ARBA00010994"/>
    </source>
</evidence>
<dbReference type="OrthoDB" id="548799at2759"/>
<dbReference type="GO" id="GO:0001578">
    <property type="term" value="P:microtubule bundle formation"/>
    <property type="evidence" value="ECO:0007669"/>
    <property type="project" value="TreeGrafter"/>
</dbReference>
<reference evidence="2 3" key="1">
    <citation type="submission" date="2014-11" db="EMBL/GenBank/DDBJ databases">
        <authorList>
            <person name="Zhu J."/>
            <person name="Qi W."/>
            <person name="Song R."/>
        </authorList>
    </citation>
    <scope>NUCLEOTIDE SEQUENCE [LARGE SCALE GENOMIC DNA]</scope>
</reference>
<dbReference type="GO" id="GO:0032273">
    <property type="term" value="P:positive regulation of protein polymerization"/>
    <property type="evidence" value="ECO:0007669"/>
    <property type="project" value="TreeGrafter"/>
</dbReference>
<dbReference type="AlphaFoldDB" id="A0A0G4EWD5"/>
<dbReference type="GO" id="GO:0046785">
    <property type="term" value="P:microtubule polymerization"/>
    <property type="evidence" value="ECO:0007669"/>
    <property type="project" value="InterPro"/>
</dbReference>
<accession>A0A0G4EWD5</accession>